<name>Q47N26_THEFY</name>
<evidence type="ECO:0008006" key="3">
    <source>
        <dbReference type="Google" id="ProtNLM"/>
    </source>
</evidence>
<evidence type="ECO:0000313" key="2">
    <source>
        <dbReference type="EMBL" id="AAZ56143.1"/>
    </source>
</evidence>
<evidence type="ECO:0000256" key="1">
    <source>
        <dbReference type="SAM" id="Phobius"/>
    </source>
</evidence>
<protein>
    <recommendedName>
        <fullName evidence="3">Transmembrane protein (PGPGW)</fullName>
    </recommendedName>
</protein>
<keyword evidence="1" id="KW-1133">Transmembrane helix</keyword>
<feature type="transmembrane region" description="Helical" evidence="1">
    <location>
        <begin position="106"/>
        <end position="125"/>
    </location>
</feature>
<keyword evidence="1" id="KW-0812">Transmembrane</keyword>
<dbReference type="Pfam" id="PF09656">
    <property type="entry name" value="PGPGW"/>
    <property type="match status" value="1"/>
</dbReference>
<dbReference type="EMBL" id="CP000088">
    <property type="protein sequence ID" value="AAZ56143.1"/>
    <property type="molecule type" value="Genomic_DNA"/>
</dbReference>
<sequence length="156" mass="17314">MASPAHRSTGLSGVCVFSDRYPWGRVMVETMSAHPATGSDGAPSAVPAPRSRSRVRRWRRVRVHARLWRRRMRSHPALHLAWRVTVGLVGSVVLLGGVVMCVTPGPGIGGVIVGLAILATEFSWARRLLWRARDYASQARSRAAEKLRERRARTSR</sequence>
<keyword evidence="1" id="KW-0472">Membrane</keyword>
<dbReference type="AlphaFoldDB" id="Q47N26"/>
<dbReference type="eggNOG" id="ENOG5032ZIV">
    <property type="taxonomic scope" value="Bacteria"/>
</dbReference>
<dbReference type="InterPro" id="IPR019099">
    <property type="entry name" value="Uncharacterised_PGPGW_TM"/>
</dbReference>
<dbReference type="HOGENOM" id="CLU_1685738_0_0_11"/>
<accession>Q47N26</accession>
<feature type="transmembrane region" description="Helical" evidence="1">
    <location>
        <begin position="80"/>
        <end position="100"/>
    </location>
</feature>
<organism evidence="2">
    <name type="scientific">Thermobifida fusca (strain YX)</name>
    <dbReference type="NCBI Taxonomy" id="269800"/>
    <lineage>
        <taxon>Bacteria</taxon>
        <taxon>Bacillati</taxon>
        <taxon>Actinomycetota</taxon>
        <taxon>Actinomycetes</taxon>
        <taxon>Streptosporangiales</taxon>
        <taxon>Nocardiopsidaceae</taxon>
        <taxon>Thermobifida</taxon>
    </lineage>
</organism>
<reference evidence="2" key="1">
    <citation type="submission" date="2005-07" db="EMBL/GenBank/DDBJ databases">
        <title>Complete sequence of Thermobifida fusca YX.</title>
        <authorList>
            <consortium name="US DOE Joint Genome Institute"/>
            <person name="Copeland A."/>
            <person name="Lucas S."/>
            <person name="Lapidus A."/>
            <person name="Barry K."/>
            <person name="Detter J.C."/>
            <person name="Glavina T."/>
            <person name="Hammon N."/>
            <person name="Israni S."/>
            <person name="Pitluck S."/>
            <person name="Di Bartolo G."/>
            <person name="Chain P."/>
            <person name="Schmutz J."/>
            <person name="Larimer F."/>
            <person name="Land M."/>
            <person name="Lykidis A."/>
            <person name="Richardson P."/>
        </authorList>
    </citation>
    <scope>NUCLEOTIDE SEQUENCE</scope>
    <source>
        <strain evidence="2">YX</strain>
    </source>
</reference>
<dbReference type="KEGG" id="tfu:Tfu_2110"/>
<gene>
    <name evidence="2" type="ordered locus">Tfu_2110</name>
</gene>
<dbReference type="STRING" id="269800.Tfu_2110"/>
<proteinExistence type="predicted"/>